<comment type="caution">
    <text evidence="1">The sequence shown here is derived from an EMBL/GenBank/DDBJ whole genome shotgun (WGS) entry which is preliminary data.</text>
</comment>
<reference evidence="1" key="1">
    <citation type="journal article" date="2019" name="bioRxiv">
        <title>The Genome of the Zebra Mussel, Dreissena polymorpha: A Resource for Invasive Species Research.</title>
        <authorList>
            <person name="McCartney M.A."/>
            <person name="Auch B."/>
            <person name="Kono T."/>
            <person name="Mallez S."/>
            <person name="Zhang Y."/>
            <person name="Obille A."/>
            <person name="Becker A."/>
            <person name="Abrahante J.E."/>
            <person name="Garbe J."/>
            <person name="Badalamenti J.P."/>
            <person name="Herman A."/>
            <person name="Mangelson H."/>
            <person name="Liachko I."/>
            <person name="Sullivan S."/>
            <person name="Sone E.D."/>
            <person name="Koren S."/>
            <person name="Silverstein K.A.T."/>
            <person name="Beckman K.B."/>
            <person name="Gohl D.M."/>
        </authorList>
    </citation>
    <scope>NUCLEOTIDE SEQUENCE</scope>
    <source>
        <strain evidence="1">Duluth1</strain>
        <tissue evidence="1">Whole animal</tissue>
    </source>
</reference>
<sequence length="187" mass="20531">MPVPQIFQLKGDIAKFIGEKGIKADLQNVSYSSRFAVGLFFPPGTCLDVPWSAKYIYDNPCVRYVSVDNRKRNKDSADVGPSVCIHTSVPWSMENLEKDKDSAAQEILEHVKAVLPWLPKPSEVKGHKWRYSQVDKGFPGSPGCVILSDSPPVLLAGDAFSRGVFDGCLDSALATQQLLSSIHSYAM</sequence>
<dbReference type="GO" id="GO:0005576">
    <property type="term" value="C:extracellular region"/>
    <property type="evidence" value="ECO:0007669"/>
    <property type="project" value="TreeGrafter"/>
</dbReference>
<evidence type="ECO:0000313" key="1">
    <source>
        <dbReference type="EMBL" id="KAH3867904.1"/>
    </source>
</evidence>
<dbReference type="AlphaFoldDB" id="A0A9D4M1G5"/>
<accession>A0A9D4M1G5</accession>
<proteinExistence type="predicted"/>
<dbReference type="Proteomes" id="UP000828390">
    <property type="component" value="Unassembled WGS sequence"/>
</dbReference>
<evidence type="ECO:0008006" key="3">
    <source>
        <dbReference type="Google" id="ProtNLM"/>
    </source>
</evidence>
<keyword evidence="2" id="KW-1185">Reference proteome</keyword>
<dbReference type="Gene3D" id="3.90.660.10">
    <property type="match status" value="1"/>
</dbReference>
<dbReference type="EMBL" id="JAIWYP010000002">
    <property type="protein sequence ID" value="KAH3867904.1"/>
    <property type="molecule type" value="Genomic_DNA"/>
</dbReference>
<dbReference type="InterPro" id="IPR040174">
    <property type="entry name" value="RNLS"/>
</dbReference>
<dbReference type="GO" id="GO:0016651">
    <property type="term" value="F:oxidoreductase activity, acting on NAD(P)H"/>
    <property type="evidence" value="ECO:0007669"/>
    <property type="project" value="InterPro"/>
</dbReference>
<dbReference type="PANTHER" id="PTHR23357">
    <property type="entry name" value="RENALASE"/>
    <property type="match status" value="1"/>
</dbReference>
<gene>
    <name evidence="1" type="ORF">DPMN_031041</name>
</gene>
<name>A0A9D4M1G5_DREPO</name>
<evidence type="ECO:0000313" key="2">
    <source>
        <dbReference type="Proteomes" id="UP000828390"/>
    </source>
</evidence>
<reference evidence="1" key="2">
    <citation type="submission" date="2020-11" db="EMBL/GenBank/DDBJ databases">
        <authorList>
            <person name="McCartney M.A."/>
            <person name="Auch B."/>
            <person name="Kono T."/>
            <person name="Mallez S."/>
            <person name="Becker A."/>
            <person name="Gohl D.M."/>
            <person name="Silverstein K.A.T."/>
            <person name="Koren S."/>
            <person name="Bechman K.B."/>
            <person name="Herman A."/>
            <person name="Abrahante J.E."/>
            <person name="Garbe J."/>
        </authorList>
    </citation>
    <scope>NUCLEOTIDE SEQUENCE</scope>
    <source>
        <strain evidence="1">Duluth1</strain>
        <tissue evidence="1">Whole animal</tissue>
    </source>
</reference>
<protein>
    <recommendedName>
        <fullName evidence="3">Renalase</fullName>
    </recommendedName>
</protein>
<dbReference type="PANTHER" id="PTHR23357:SF1">
    <property type="entry name" value="RENALASE"/>
    <property type="match status" value="1"/>
</dbReference>
<organism evidence="1 2">
    <name type="scientific">Dreissena polymorpha</name>
    <name type="common">Zebra mussel</name>
    <name type="synonym">Mytilus polymorpha</name>
    <dbReference type="NCBI Taxonomy" id="45954"/>
    <lineage>
        <taxon>Eukaryota</taxon>
        <taxon>Metazoa</taxon>
        <taxon>Spiralia</taxon>
        <taxon>Lophotrochozoa</taxon>
        <taxon>Mollusca</taxon>
        <taxon>Bivalvia</taxon>
        <taxon>Autobranchia</taxon>
        <taxon>Heteroconchia</taxon>
        <taxon>Euheterodonta</taxon>
        <taxon>Imparidentia</taxon>
        <taxon>Neoheterodontei</taxon>
        <taxon>Myida</taxon>
        <taxon>Dreissenoidea</taxon>
        <taxon>Dreissenidae</taxon>
        <taxon>Dreissena</taxon>
    </lineage>
</organism>